<dbReference type="SUPFAM" id="SSF54001">
    <property type="entry name" value="Cysteine proteinases"/>
    <property type="match status" value="1"/>
</dbReference>
<dbReference type="InterPro" id="IPR038765">
    <property type="entry name" value="Papain-like_cys_pep_sf"/>
</dbReference>
<dbReference type="KEGG" id="pste:PSTEL_25685"/>
<dbReference type="Proteomes" id="UP000029507">
    <property type="component" value="Chromosome"/>
</dbReference>
<sequence>MKYEIVHTNTFQYETKVDQSLNTIRLKPLTDEVQRLLVYRADITPASLTREYTDVWGNQVETFFIPEKHDSLEVKTTSVVSVQRSPFIHELRYSGRMREIFHTGLFRQHYLAYLNETDYTLLDKKQVKEAERVLGEMDNPVAYALEVMKYVYETFTYSGEATNVDTQARQSFDLKQGVCQDLAHVMIGILRAARIPARYVSGYLYVGEDSALKGDAATHAWVEVMVPGIGWIGLDPTNNVEALANHIRVGTGRDYADVSPLQGVYRGGGGTMEVSVSVKLLEQPGSL</sequence>
<evidence type="ECO:0000313" key="3">
    <source>
        <dbReference type="Proteomes" id="UP000029507"/>
    </source>
</evidence>
<name>A0A089LWV7_9BACL</name>
<protein>
    <recommendedName>
        <fullName evidence="1">Transglutaminase-like domain-containing protein</fullName>
    </recommendedName>
</protein>
<dbReference type="AlphaFoldDB" id="A0A089LWV7"/>
<feature type="domain" description="Transglutaminase-like" evidence="1">
    <location>
        <begin position="171"/>
        <end position="238"/>
    </location>
</feature>
<dbReference type="Pfam" id="PF08379">
    <property type="entry name" value="Bact_transglu_N"/>
    <property type="match status" value="1"/>
</dbReference>
<organism evidence="2 3">
    <name type="scientific">Paenibacillus stellifer</name>
    <dbReference type="NCBI Taxonomy" id="169760"/>
    <lineage>
        <taxon>Bacteria</taxon>
        <taxon>Bacillati</taxon>
        <taxon>Bacillota</taxon>
        <taxon>Bacilli</taxon>
        <taxon>Bacillales</taxon>
        <taxon>Paenibacillaceae</taxon>
        <taxon>Paenibacillus</taxon>
    </lineage>
</organism>
<dbReference type="RefSeq" id="WP_038699492.1">
    <property type="nucleotide sequence ID" value="NZ_CP009286.1"/>
</dbReference>
<dbReference type="PANTHER" id="PTHR33490">
    <property type="entry name" value="BLR5614 PROTEIN-RELATED"/>
    <property type="match status" value="1"/>
</dbReference>
<dbReference type="Pfam" id="PF01841">
    <property type="entry name" value="Transglut_core"/>
    <property type="match status" value="1"/>
</dbReference>
<proteinExistence type="predicted"/>
<gene>
    <name evidence="2" type="ORF">PSTEL_25685</name>
</gene>
<dbReference type="SMART" id="SM00460">
    <property type="entry name" value="TGc"/>
    <property type="match status" value="1"/>
</dbReference>
<dbReference type="OrthoDB" id="9787782at2"/>
<keyword evidence="3" id="KW-1185">Reference proteome</keyword>
<dbReference type="InterPro" id="IPR013589">
    <property type="entry name" value="Bac_transglu_N"/>
</dbReference>
<accession>A0A089LWV7</accession>
<dbReference type="InterPro" id="IPR002931">
    <property type="entry name" value="Transglutaminase-like"/>
</dbReference>
<dbReference type="EMBL" id="CP009286">
    <property type="protein sequence ID" value="AIQ66001.1"/>
    <property type="molecule type" value="Genomic_DNA"/>
</dbReference>
<dbReference type="PANTHER" id="PTHR33490:SF6">
    <property type="entry name" value="SLL1049 PROTEIN"/>
    <property type="match status" value="1"/>
</dbReference>
<reference evidence="2 3" key="1">
    <citation type="submission" date="2014-08" db="EMBL/GenBank/DDBJ databases">
        <title>Comparative genomics of the Paenibacillus odorifer group.</title>
        <authorList>
            <person name="den Bakker H.C."/>
            <person name="Tsai Y.-C."/>
            <person name="Martin N."/>
            <person name="Korlach J."/>
            <person name="Wiedmann M."/>
        </authorList>
    </citation>
    <scope>NUCLEOTIDE SEQUENCE [LARGE SCALE GENOMIC DNA]</scope>
    <source>
        <strain evidence="2 3">DSM 14472</strain>
    </source>
</reference>
<dbReference type="STRING" id="169760.PSTEL_25685"/>
<evidence type="ECO:0000313" key="2">
    <source>
        <dbReference type="EMBL" id="AIQ66001.1"/>
    </source>
</evidence>
<dbReference type="Gene3D" id="3.10.620.30">
    <property type="match status" value="1"/>
</dbReference>
<evidence type="ECO:0000259" key="1">
    <source>
        <dbReference type="SMART" id="SM00460"/>
    </source>
</evidence>
<dbReference type="HOGENOM" id="CLU_008973_1_0_9"/>